<keyword evidence="3" id="KW-1185">Reference proteome</keyword>
<reference evidence="2 3" key="1">
    <citation type="submission" date="2009-02" db="EMBL/GenBank/DDBJ databases">
        <title>Sequencing of the draft genome and assembly of Dethiobacter alkaliphilus AHT 1.</title>
        <authorList>
            <consortium name="US DOE Joint Genome Institute (JGI-PGF)"/>
            <person name="Lucas S."/>
            <person name="Copeland A."/>
            <person name="Lapidus A."/>
            <person name="Glavina del Rio T."/>
            <person name="Dalin E."/>
            <person name="Tice H."/>
            <person name="Bruce D."/>
            <person name="Goodwin L."/>
            <person name="Pitluck S."/>
            <person name="Larimer F."/>
            <person name="Land M.L."/>
            <person name="Hauser L."/>
            <person name="Muyzer G."/>
        </authorList>
    </citation>
    <scope>NUCLEOTIDE SEQUENCE [LARGE SCALE GENOMIC DNA]</scope>
    <source>
        <strain evidence="2 3">AHT 1</strain>
    </source>
</reference>
<evidence type="ECO:0000313" key="2">
    <source>
        <dbReference type="EMBL" id="EEG78015.1"/>
    </source>
</evidence>
<protein>
    <recommendedName>
        <fullName evidence="4">ABC-2 type transport system permease protein</fullName>
    </recommendedName>
</protein>
<dbReference type="STRING" id="555088.DealDRAFT_1314"/>
<feature type="transmembrane region" description="Helical" evidence="1">
    <location>
        <begin position="191"/>
        <end position="210"/>
    </location>
</feature>
<feature type="transmembrane region" description="Helical" evidence="1">
    <location>
        <begin position="521"/>
        <end position="541"/>
    </location>
</feature>
<feature type="transmembrane region" description="Helical" evidence="1">
    <location>
        <begin position="331"/>
        <end position="352"/>
    </location>
</feature>
<keyword evidence="1" id="KW-0812">Transmembrane</keyword>
<gene>
    <name evidence="2" type="ORF">DealDRAFT_1314</name>
</gene>
<feature type="transmembrane region" description="Helical" evidence="1">
    <location>
        <begin position="490"/>
        <end position="509"/>
    </location>
</feature>
<organism evidence="2 3">
    <name type="scientific">Dethiobacter alkaliphilus AHT 1</name>
    <dbReference type="NCBI Taxonomy" id="555088"/>
    <lineage>
        <taxon>Bacteria</taxon>
        <taxon>Bacillati</taxon>
        <taxon>Bacillota</taxon>
        <taxon>Dethiobacteria</taxon>
        <taxon>Dethiobacterales</taxon>
        <taxon>Dethiobacteraceae</taxon>
        <taxon>Dethiobacter</taxon>
    </lineage>
</organism>
<dbReference type="InterPro" id="IPR031599">
    <property type="entry name" value="ABC_tran_2"/>
</dbReference>
<dbReference type="OrthoDB" id="138672at2"/>
<feature type="transmembrane region" description="Helical" evidence="1">
    <location>
        <begin position="120"/>
        <end position="140"/>
    </location>
</feature>
<evidence type="ECO:0000256" key="1">
    <source>
        <dbReference type="SAM" id="Phobius"/>
    </source>
</evidence>
<dbReference type="AlphaFoldDB" id="C0GFQ5"/>
<feature type="transmembrane region" description="Helical" evidence="1">
    <location>
        <begin position="258"/>
        <end position="278"/>
    </location>
</feature>
<dbReference type="Proteomes" id="UP000006443">
    <property type="component" value="Unassembled WGS sequence"/>
</dbReference>
<dbReference type="eggNOG" id="ENOG502Z8T8">
    <property type="taxonomic scope" value="Bacteria"/>
</dbReference>
<feature type="transmembrane region" description="Helical" evidence="1">
    <location>
        <begin position="372"/>
        <end position="391"/>
    </location>
</feature>
<dbReference type="Pfam" id="PF16949">
    <property type="entry name" value="ABC_tran_2"/>
    <property type="match status" value="1"/>
</dbReference>
<evidence type="ECO:0008006" key="4">
    <source>
        <dbReference type="Google" id="ProtNLM"/>
    </source>
</evidence>
<keyword evidence="1" id="KW-1133">Transmembrane helix</keyword>
<feature type="transmembrane region" description="Helical" evidence="1">
    <location>
        <begin position="73"/>
        <end position="99"/>
    </location>
</feature>
<proteinExistence type="predicted"/>
<name>C0GFQ5_DETAL</name>
<accession>C0GFQ5</accession>
<keyword evidence="1" id="KW-0472">Membrane</keyword>
<sequence length="556" mass="62032">MRMLQLIWLQIRVNFSLSAINWYRKKDIKKFLGSLGLFALIVISLGPIFYLYLRLVQETYKAGLTFGQAEVVLTSALVLASVLVLMFGFVFVMSVFYYSKDLSILVPLPYLPKDILGAKFSVVLIYDYLTILPFYLPALWVYGSNTGAGPLYWIIGAVVFFLVPVIPLTLASIFVLFLMRVTNFSRRRDTLRMIGLVLFIFILLGFNYFITGIPVGEEAEFIEMLFLEEQGLVSYVSRIYPPALFATKALTSGGVEGILNFAYFLGFSFAGIASMLLIGQKIFYQGLIGGEEVQSRKAISQEKLEKKISQPTSFVWAIAMREIKYLFRTPIYLFNSVAMLAIVPLLFVIPALSGGSMDQLITVLQEMEPRVAQLLGGAVFIAVLALFVPAASSSFSREGKLFWVSQVIPIPPKKQIQGKILYSFILASLTLPIVVLMSLIMLPWSLTELLIVLGGGMVLSFPAITLSLLIDFMRPYLTWDSPQKAIKQNINVVLAMVAGGGLYYLLYLAGRTAYFATEAELPVYLVVLGGATLFGILFYWIMIKIAPGKYNDINIK</sequence>
<feature type="transmembrane region" description="Helical" evidence="1">
    <location>
        <begin position="152"/>
        <end position="179"/>
    </location>
</feature>
<feature type="transmembrane region" description="Helical" evidence="1">
    <location>
        <begin position="450"/>
        <end position="470"/>
    </location>
</feature>
<feature type="transmembrane region" description="Helical" evidence="1">
    <location>
        <begin position="420"/>
        <end position="444"/>
    </location>
</feature>
<feature type="transmembrane region" description="Helical" evidence="1">
    <location>
        <begin position="35"/>
        <end position="53"/>
    </location>
</feature>
<evidence type="ECO:0000313" key="3">
    <source>
        <dbReference type="Proteomes" id="UP000006443"/>
    </source>
</evidence>
<comment type="caution">
    <text evidence="2">The sequence shown here is derived from an EMBL/GenBank/DDBJ whole genome shotgun (WGS) entry which is preliminary data.</text>
</comment>
<dbReference type="RefSeq" id="WP_008515961.1">
    <property type="nucleotide sequence ID" value="NZ_ACJM01000005.1"/>
</dbReference>
<dbReference type="EMBL" id="ACJM01000005">
    <property type="protein sequence ID" value="EEG78015.1"/>
    <property type="molecule type" value="Genomic_DNA"/>
</dbReference>